<dbReference type="EMBL" id="PJEX01000021">
    <property type="protein sequence ID" value="TKW58673.1"/>
    <property type="molecule type" value="Genomic_DNA"/>
</dbReference>
<proteinExistence type="predicted"/>
<evidence type="ECO:0000313" key="2">
    <source>
        <dbReference type="Proteomes" id="UP000310108"/>
    </source>
</evidence>
<name>A0A4U6XRZ2_9PEZI</name>
<dbReference type="AlphaFoldDB" id="A0A4U6XRZ2"/>
<organism evidence="1 2">
    <name type="scientific">Colletotrichum tanaceti</name>
    <dbReference type="NCBI Taxonomy" id="1306861"/>
    <lineage>
        <taxon>Eukaryota</taxon>
        <taxon>Fungi</taxon>
        <taxon>Dikarya</taxon>
        <taxon>Ascomycota</taxon>
        <taxon>Pezizomycotina</taxon>
        <taxon>Sordariomycetes</taxon>
        <taxon>Hypocreomycetidae</taxon>
        <taxon>Glomerellales</taxon>
        <taxon>Glomerellaceae</taxon>
        <taxon>Colletotrichum</taxon>
        <taxon>Colletotrichum destructivum species complex</taxon>
    </lineage>
</organism>
<comment type="caution">
    <text evidence="1">The sequence shown here is derived from an EMBL/GenBank/DDBJ whole genome shotgun (WGS) entry which is preliminary data.</text>
</comment>
<accession>A0A4U6XRZ2</accession>
<reference evidence="1 2" key="1">
    <citation type="journal article" date="2019" name="PLoS ONE">
        <title>Comparative genome analysis indicates high evolutionary potential of pathogenicity genes in Colletotrichum tanaceti.</title>
        <authorList>
            <person name="Lelwala R.V."/>
            <person name="Korhonen P.K."/>
            <person name="Young N.D."/>
            <person name="Scott J.B."/>
            <person name="Ades P.A."/>
            <person name="Gasser R.B."/>
            <person name="Taylor P.W.J."/>
        </authorList>
    </citation>
    <scope>NUCLEOTIDE SEQUENCE [LARGE SCALE GENOMIC DNA]</scope>
    <source>
        <strain evidence="1">BRIP57314</strain>
    </source>
</reference>
<protein>
    <submittedName>
        <fullName evidence="1">Uncharacterized protein</fullName>
    </submittedName>
</protein>
<dbReference type="Proteomes" id="UP000310108">
    <property type="component" value="Unassembled WGS sequence"/>
</dbReference>
<sequence length="62" mass="6274">MVAVLERAVARREDNRGVIKAGDDVAGLEASSCVDGAAAFGTAFGATDFDAVVGMHCGAVFQ</sequence>
<gene>
    <name evidence="1" type="ORF">CTA1_9351</name>
</gene>
<evidence type="ECO:0000313" key="1">
    <source>
        <dbReference type="EMBL" id="TKW58673.1"/>
    </source>
</evidence>
<keyword evidence="2" id="KW-1185">Reference proteome</keyword>